<feature type="region of interest" description="Disordered" evidence="4">
    <location>
        <begin position="3019"/>
        <end position="3082"/>
    </location>
</feature>
<feature type="domain" description="Sushi" evidence="6">
    <location>
        <begin position="1573"/>
        <end position="1632"/>
    </location>
</feature>
<feature type="region of interest" description="Disordered" evidence="4">
    <location>
        <begin position="1158"/>
        <end position="1177"/>
    </location>
</feature>
<reference evidence="7" key="1">
    <citation type="submission" date="2015-08" db="EMBL/GenBank/DDBJ databases">
        <authorList>
            <person name="Babu N.S."/>
            <person name="Beckwith C.J."/>
            <person name="Beseler K.G."/>
            <person name="Brison A."/>
            <person name="Carone J.V."/>
            <person name="Caskin T.P."/>
            <person name="Diamond M."/>
            <person name="Durham M.E."/>
            <person name="Foxe J.M."/>
            <person name="Go M."/>
            <person name="Henderson B.A."/>
            <person name="Jones I.B."/>
            <person name="McGettigan J.A."/>
            <person name="Micheletti S.J."/>
            <person name="Nasrallah M.E."/>
            <person name="Ortiz D."/>
            <person name="Piller C.R."/>
            <person name="Privatt S.R."/>
            <person name="Schneider S.L."/>
            <person name="Sharp S."/>
            <person name="Smith T.C."/>
            <person name="Stanton J.D."/>
            <person name="Ullery H.E."/>
            <person name="Wilson R.J."/>
            <person name="Serrano M.G."/>
            <person name="Buck G."/>
            <person name="Lee V."/>
            <person name="Wang Y."/>
            <person name="Carvalho R."/>
            <person name="Voegtly L."/>
            <person name="Shi R."/>
            <person name="Duckworth R."/>
            <person name="Johnson A."/>
            <person name="Loviza R."/>
            <person name="Walstead R."/>
            <person name="Shah Z."/>
            <person name="Kiflezghi M."/>
            <person name="Wade K."/>
            <person name="Ball S.L."/>
            <person name="Bradley K.W."/>
            <person name="Asai D.J."/>
            <person name="Bowman C.A."/>
            <person name="Russell D.A."/>
            <person name="Pope W.H."/>
            <person name="Jacobs-Sera D."/>
            <person name="Hendrix R.W."/>
            <person name="Hatfull G.F."/>
        </authorList>
    </citation>
    <scope>NUCLEOTIDE SEQUENCE [LARGE SCALE GENOMIC DNA]</scope>
</reference>
<evidence type="ECO:0000256" key="1">
    <source>
        <dbReference type="ARBA" id="ARBA00022729"/>
    </source>
</evidence>
<organism evidence="7">
    <name type="scientific">Cryptosporidium hominis</name>
    <dbReference type="NCBI Taxonomy" id="237895"/>
    <lineage>
        <taxon>Eukaryota</taxon>
        <taxon>Sar</taxon>
        <taxon>Alveolata</taxon>
        <taxon>Apicomplexa</taxon>
        <taxon>Conoidasida</taxon>
        <taxon>Coccidia</taxon>
        <taxon>Eucoccidiorida</taxon>
        <taxon>Eimeriorina</taxon>
        <taxon>Cryptosporidiidae</taxon>
        <taxon>Cryptosporidium</taxon>
    </lineage>
</organism>
<dbReference type="SMART" id="SM00032">
    <property type="entry name" value="CCP"/>
    <property type="match status" value="5"/>
</dbReference>
<feature type="region of interest" description="Disordered" evidence="4">
    <location>
        <begin position="736"/>
        <end position="768"/>
    </location>
</feature>
<evidence type="ECO:0000259" key="6">
    <source>
        <dbReference type="SMART" id="SM00032"/>
    </source>
</evidence>
<dbReference type="Proteomes" id="UP000199752">
    <property type="component" value="Chromosome 7"/>
</dbReference>
<keyword evidence="5" id="KW-0812">Transmembrane</keyword>
<dbReference type="VEuPathDB" id="CryptoDB:Chro.70503"/>
<keyword evidence="5" id="KW-0472">Membrane</keyword>
<keyword evidence="1" id="KW-0732">Signal</keyword>
<keyword evidence="2" id="KW-1015">Disulfide bond</keyword>
<name>A0A0S4TJ73_CRYHO</name>
<dbReference type="VEuPathDB" id="CryptoDB:GY17_00002339"/>
<feature type="coiled-coil region" evidence="3">
    <location>
        <begin position="2057"/>
        <end position="2084"/>
    </location>
</feature>
<gene>
    <name evidence="7" type="ORF">CHUDEA7_4560</name>
</gene>
<dbReference type="VEuPathDB" id="CryptoDB:ChTU502y2012_407g2250"/>
<evidence type="ECO:0000256" key="2">
    <source>
        <dbReference type="ARBA" id="ARBA00023157"/>
    </source>
</evidence>
<evidence type="ECO:0000256" key="4">
    <source>
        <dbReference type="SAM" id="MobiDB-lite"/>
    </source>
</evidence>
<proteinExistence type="predicted"/>
<feature type="domain" description="Sushi" evidence="6">
    <location>
        <begin position="1648"/>
        <end position="1699"/>
    </location>
</feature>
<dbReference type="Pfam" id="PF13205">
    <property type="entry name" value="Big_5"/>
    <property type="match status" value="1"/>
</dbReference>
<evidence type="ECO:0000256" key="5">
    <source>
        <dbReference type="SAM" id="Phobius"/>
    </source>
</evidence>
<dbReference type="EMBL" id="LN877953">
    <property type="protein sequence ID" value="CUV07444.1"/>
    <property type="molecule type" value="Genomic_DNA"/>
</dbReference>
<evidence type="ECO:0000256" key="3">
    <source>
        <dbReference type="SAM" id="Coils"/>
    </source>
</evidence>
<accession>A0A0S4TJ73</accession>
<feature type="domain" description="Sushi" evidence="6">
    <location>
        <begin position="1201"/>
        <end position="1269"/>
    </location>
</feature>
<evidence type="ECO:0000313" key="7">
    <source>
        <dbReference type="EMBL" id="CUV07444.1"/>
    </source>
</evidence>
<feature type="domain" description="Sushi" evidence="6">
    <location>
        <begin position="1502"/>
        <end position="1569"/>
    </location>
</feature>
<keyword evidence="3" id="KW-0175">Coiled coil</keyword>
<keyword evidence="5" id="KW-1133">Transmembrane helix</keyword>
<feature type="compositionally biased region" description="Basic and acidic residues" evidence="4">
    <location>
        <begin position="3062"/>
        <end position="3074"/>
    </location>
</feature>
<sequence length="3082" mass="343640">MSQLYRVLKEGLHLYIFLGLAALGLVRSDLHGPDLGKLIEIRKCLSSQDCSGRLCFNKLCTGLAGTQEKNYFCPKGEECIIDSVPGYFHSLKQTIYEIGVIPYDSECSGRSLYKFECIVTSENTCNLRIPTNVLELGRYKLCGSPFPRETTLPSKRLDFKVPTGNLLVTGFKESQNLLDKSLKQKLAIKRQLLSQEISFKNENPKICTANVPCTISGIQGFGLSENSRVMEINNSASNTCGRNLDENELIYIHKCTSYNDGTECYINSLSPKPQITTLCGCTITKNSSCTNSLDYNIYLGNVFYHRGIQKTDPDQKFREEAINSQNNTLNKERAEIRRLQKADPCASCVNGYGLCYGNPKTCYGGFGNNPYEPPLILCVDGYDCKVKGKILGEQITSRYKVAASPMMGCGVRILGREESMFNSQNQWNCEGGNPFDCEIQFGVGRRYNRSEINSNTMLLCGCPDFASVGMPCDDPAEFYFPVAQVRVVECTDNTHCMHNALASCNLDTNQCQGVLPSVAQIGLGTMQCLSRQSCTIANIGQFIGGEMYRVIQTAPYVKCGANVALDPDYYQKVQAQMENTGPGGMGLPCIVQTEESQGGDPNLPKSNNCAINLGTNAILGVNRLCGCSGVDRDGNGIPCDSAEDFDTDLGLLNVGECNTDKDCKPGQVCTEHKCLNDQLLPYPTGFFPLNHSTLIPPVKQLVIRFNENIEYPKNWQPRRLVISSNVYYRTRPLEIPISPPQKESRSNNHHQQLPVMNNEEKTRNSESTRWTWWNKSKNQGSSSGSSSAPFTAPVLYTADVKDQKIVVSFDSRTPLPEDNYVVGLEAGAISDLHGNPNDGIPFWTFTISRNASCPYMYLTGFSTNNGNVNGLYMPWKAPKNGKAVWNGGERKQFYIYYSILDSESKNGTWVIDRDLDSSDILSFAESVLPEPNNHIPPDGKSTKWKKWVSINPEEEPEWIEHGDISIICRSFPEKSPPSLIAIHPPLGSVDVSPNNTEIKLTFNRAMNYGHWAWFNITGRTTGHLIHIPTDFEAKNRGISIISNQTSDVILRPYENLVEGEVYDITAELGALTDLTYQPWGNVGPNQLFFTTSGESCKELDLLSFYEHNDITRYQLEYSHSPRSDRGSSDQILFPPGTNAKLKCSSGFSTKKVLELENFSHDQEKDQEDSDEKKDETEEVGSFGCVRGKWEVIKRIHCYQKCKPYPISSSSSQNYIIQSNSASGNPSSESEDHESEYLNGSKLLVKCVGTEGSEVITCKDGVWSALTLICGTSCPPYSLPNENYVFKYEKDRVKHTPGSEITISCSKNSDKLIQYPDEKMKIDRENNEFKITCSEGRWESENQYKCFKKCIPISESTVSSEKSLVIGYSEEITLGYLKHGSMARIKCSENWSPMGQFGETIFGCYDGSWFALDKDLSPTNVLTSNSLPDELSCERKCKDMEIFSNKAYKIESLALERGLPGSKVRISCERDFGSVQIGTRTNDIVECLNGVWGIPKTICMNHCEPPEQVLGKAYSINNELGSVKRKGMYVHGTRLVISCSDQGTLIQGGELHQTASCTNGEWIFDNVLICASKCSTLKLPARYLIRSQNNSDFSADTGDIRIVACTKPGNSDIEETIVCKNGEWKPSIPSIDCFSNCNLEDLEPLREFFEILNIGEGRISLVHGDSVKIRCKKGYVRKTGPLRDSLKCYNGVFQVPTLICERPSCFDGIQNQGEFGVDCGGVCEKKCPDTCFDGVLNGDETSIDCGGSCGTKNCPTCNDGIKNGDETGIDCGGSQCPTCEPCHGFPLSKLPEGTMLSVDGGFSYIEDIQKESLLIDNMAIASGSELHIRCIPGWEQDESLKSKLQILACNDGKWSLPGPDERMSLKCAAPSCEDSIQNGDEWGVDCGGSCENHCSSCNDGIKNGDETGIDCGGSSCRKCNSCDSEFIFRLESSGNYILSGNSLREEVPNHGSKLVVGCSSREASVTLTCNDGEWVNRESVKSLPCGRNGLLKVSQATNMIEEDILNFPLENFANCQENSGKCCKLIRRFSEVWGGECGTMYRQGRDTTIKTFCKGKCMSLLKESLNEYKKEASDLTIEDRNLEYNMLSMECVAAKSISNIIEYHLCQSSDIKDVCSFSFHETLMIVNEPSLLLGQKKTLKEICKKDSCHRRNLRLIQALSHLSKITGQNKNEDIDQKTEGSFVRRQNSIYQMSKDDHLYGVSNINEGFWKQIILSQSEKSLNLLCLSVKGLSNPKEKYSCINSVSEMIASDRSSVNWLLSLIQEKDEKEKESEKDTKKKQNLMNMCIRNLPEDSCLFFGTRIFGQLLLEVGNETNNLRMRQAGLLYRSFGRYFCQEAVNNRFCGQFLFGGIKNSSDWWDSFRASIFGNISQKDICSPYHINFGCSPHCKKKLLDQLNNRGCCFAAQLEIQRGILGIENDNPKLNSERSVDYLEQRCGFSMDRVCSSGVKTDLIILEFIYKDLNYFEISNSIQEEILRNSIRETVSSFLSIPISDIPRIRAWPGSYVVEVLIDSGLSSRTVLMTLEEGLEELANELNKIDSLDKDFGIKVSKSTISHSRSLSTSISPPPPYVGTFDMDSLSNQLDFPNCPKPTLGILGIEDQEEGYEINGDNSLKQGAFRNVACSYNYHPVSPSPASQPFICDNGRWRITQHEAKILCKKACKPFNLLSFSLPDLGQSNLDDNNNNKYIYNSNTNQKQLYTNIGYSGDMYSSLNHYQNQINSPSSFSQFIISGVGNDHGSTRSISCSAGYVSDNPEIDSETFQCINGKWESNFEERFNCVKGAEASLKYCRTSFLSNVLGTEKFMVEELFDLSSSKGEDWKVFKVTCSRGYEAKIEPILLACNNGNFYNIPGDTVTISKSNDMDFIHNLILKTVYGITYSESLNLPLSHGSLPKIPSISFYRSNFKEQDEMDSESETNIFSIIECVPKQVMKLSESKGLSGPALYAILFAPLILGMLILAILFWFRRYKWKKNFEDDQNTEVKKQTLAILDVKRKNNLCDIETASPASELEKMSNQESSFLSKIQSPSEKRYSKGSKHISHTLSGQGIHDKPSLELTKFKGRKNYKEEKTASEGKGPRQKGVLL</sequence>
<feature type="transmembrane region" description="Helical" evidence="5">
    <location>
        <begin position="2941"/>
        <end position="2963"/>
    </location>
</feature>
<dbReference type="InterPro" id="IPR000436">
    <property type="entry name" value="Sushi_SCR_CCP_dom"/>
</dbReference>
<feature type="domain" description="Sushi" evidence="6">
    <location>
        <begin position="1436"/>
        <end position="1498"/>
    </location>
</feature>
<dbReference type="VEuPathDB" id="CryptoDB:CHUDEA7_4560"/>
<dbReference type="InterPro" id="IPR032812">
    <property type="entry name" value="SbsA_Ig"/>
</dbReference>
<protein>
    <recommendedName>
        <fullName evidence="6">Sushi domain-containing protein</fullName>
    </recommendedName>
</protein>